<evidence type="ECO:0000256" key="7">
    <source>
        <dbReference type="SAM" id="Phobius"/>
    </source>
</evidence>
<feature type="region of interest" description="Disordered" evidence="6">
    <location>
        <begin position="1"/>
        <end position="65"/>
    </location>
</feature>
<dbReference type="InterPro" id="IPR011701">
    <property type="entry name" value="MFS"/>
</dbReference>
<dbReference type="AlphaFoldDB" id="A0AAN6P6Z6"/>
<proteinExistence type="inferred from homology"/>
<dbReference type="GO" id="GO:0022857">
    <property type="term" value="F:transmembrane transporter activity"/>
    <property type="evidence" value="ECO:0007669"/>
    <property type="project" value="InterPro"/>
</dbReference>
<dbReference type="PANTHER" id="PTHR23502:SF68">
    <property type="entry name" value="MULTIDRUG TRANSPORTER, PUTATIVE (AFU_ORTHOLOGUE AFUA_3G01120)-RELATED"/>
    <property type="match status" value="1"/>
</dbReference>
<dbReference type="Gene3D" id="1.20.1250.20">
    <property type="entry name" value="MFS general substrate transporter like domains"/>
    <property type="match status" value="1"/>
</dbReference>
<dbReference type="InterPro" id="IPR020846">
    <property type="entry name" value="MFS_dom"/>
</dbReference>
<evidence type="ECO:0000313" key="9">
    <source>
        <dbReference type="EMBL" id="KAK4032914.1"/>
    </source>
</evidence>
<comment type="caution">
    <text evidence="9">The sequence shown here is derived from an EMBL/GenBank/DDBJ whole genome shotgun (WGS) entry which is preliminary data.</text>
</comment>
<dbReference type="PANTHER" id="PTHR23502">
    <property type="entry name" value="MAJOR FACILITATOR SUPERFAMILY"/>
    <property type="match status" value="1"/>
</dbReference>
<dbReference type="SUPFAM" id="SSF103473">
    <property type="entry name" value="MFS general substrate transporter"/>
    <property type="match status" value="1"/>
</dbReference>
<keyword evidence="5 7" id="KW-0472">Membrane</keyword>
<dbReference type="Proteomes" id="UP001303115">
    <property type="component" value="Unassembled WGS sequence"/>
</dbReference>
<feature type="transmembrane region" description="Helical" evidence="7">
    <location>
        <begin position="168"/>
        <end position="187"/>
    </location>
</feature>
<evidence type="ECO:0000256" key="4">
    <source>
        <dbReference type="ARBA" id="ARBA00022989"/>
    </source>
</evidence>
<dbReference type="InterPro" id="IPR036259">
    <property type="entry name" value="MFS_trans_sf"/>
</dbReference>
<feature type="compositionally biased region" description="Polar residues" evidence="6">
    <location>
        <begin position="94"/>
        <end position="104"/>
    </location>
</feature>
<keyword evidence="3 7" id="KW-0812">Transmembrane</keyword>
<dbReference type="GO" id="GO:0016020">
    <property type="term" value="C:membrane"/>
    <property type="evidence" value="ECO:0007669"/>
    <property type="project" value="UniProtKB-SubCell"/>
</dbReference>
<evidence type="ECO:0000256" key="2">
    <source>
        <dbReference type="ARBA" id="ARBA00008335"/>
    </source>
</evidence>
<feature type="domain" description="Major facilitator superfamily (MFS) profile" evidence="8">
    <location>
        <begin position="131"/>
        <end position="569"/>
    </location>
</feature>
<accession>A0AAN6P6Z6</accession>
<evidence type="ECO:0000256" key="1">
    <source>
        <dbReference type="ARBA" id="ARBA00004141"/>
    </source>
</evidence>
<feature type="transmembrane region" description="Helical" evidence="7">
    <location>
        <begin position="426"/>
        <end position="447"/>
    </location>
</feature>
<organism evidence="9 10">
    <name type="scientific">Parachaetomium inaequale</name>
    <dbReference type="NCBI Taxonomy" id="2588326"/>
    <lineage>
        <taxon>Eukaryota</taxon>
        <taxon>Fungi</taxon>
        <taxon>Dikarya</taxon>
        <taxon>Ascomycota</taxon>
        <taxon>Pezizomycotina</taxon>
        <taxon>Sordariomycetes</taxon>
        <taxon>Sordariomycetidae</taxon>
        <taxon>Sordariales</taxon>
        <taxon>Chaetomiaceae</taxon>
        <taxon>Parachaetomium</taxon>
    </lineage>
</organism>
<feature type="transmembrane region" description="Helical" evidence="7">
    <location>
        <begin position="459"/>
        <end position="478"/>
    </location>
</feature>
<sequence>MSDQDKTVTPTPASDDAAGPHTQQPPSTIPEWRNNEISSHNGNHSDQERGDGSPIEEESNPKYDDTTDELLMNLVPDYFDGIPARQRQDAGSDANGNAVTAASQDDNNIVDWHQDDPENPRNWPTWRKYIRIFSVIALTYTVRLGACMIAPSIPMIMQDFGAGDRLEAAGFAVSVYILGLGLGPLLWTSLSAIYGPLAVTSICNVCFVGSTVGCVFVRSLAALIACRFLAGVFGHCAVATGPGVIVDLLAGARSKTPLMLYHLARVLGFVGGPFAGIWLGTDARWRVLFWIQAGVVLALTLVMVVPPCHGETSARVLLQRRAKRLRRENGNMQLRSRLDAGLTARDIFRRSIQGPFQLLFSSKTCAGTAMLVGLAYGCQCMILTTVCHVAKSWPVFIPMFLTFFAVGCVFGLLPRRWTIGDASEKILWRRVLYGGVAVCLGHVLYGWVLEVGGGSRRVVVGPVYGLLSVGLGSSYIITAVRRDMNLRFNRPDGDNEPSAAAASVIVRGIFGALFPPLALFVYDRLGAGLGSTVLSAAMFVLGAATLLLTNLHKLDHGRPTLEGRVWAAF</sequence>
<evidence type="ECO:0000256" key="5">
    <source>
        <dbReference type="ARBA" id="ARBA00023136"/>
    </source>
</evidence>
<keyword evidence="10" id="KW-1185">Reference proteome</keyword>
<feature type="transmembrane region" description="Helical" evidence="7">
    <location>
        <begin position="528"/>
        <end position="548"/>
    </location>
</feature>
<gene>
    <name evidence="9" type="ORF">C8A01DRAFT_40623</name>
</gene>
<comment type="similarity">
    <text evidence="2">Belongs to the major facilitator superfamily.</text>
</comment>
<evidence type="ECO:0000256" key="3">
    <source>
        <dbReference type="ARBA" id="ARBA00022692"/>
    </source>
</evidence>
<dbReference type="Pfam" id="PF07690">
    <property type="entry name" value="MFS_1"/>
    <property type="match status" value="1"/>
</dbReference>
<comment type="subcellular location">
    <subcellularLocation>
        <location evidence="1">Membrane</location>
        <topology evidence="1">Multi-pass membrane protein</topology>
    </subcellularLocation>
</comment>
<evidence type="ECO:0000259" key="8">
    <source>
        <dbReference type="PROSITE" id="PS50850"/>
    </source>
</evidence>
<feature type="transmembrane region" description="Helical" evidence="7">
    <location>
        <begin position="129"/>
        <end position="156"/>
    </location>
</feature>
<evidence type="ECO:0000313" key="10">
    <source>
        <dbReference type="Proteomes" id="UP001303115"/>
    </source>
</evidence>
<feature type="transmembrane region" description="Helical" evidence="7">
    <location>
        <begin position="193"/>
        <end position="216"/>
    </location>
</feature>
<name>A0AAN6P6Z6_9PEZI</name>
<reference evidence="10" key="1">
    <citation type="journal article" date="2023" name="Mol. Phylogenet. Evol.">
        <title>Genome-scale phylogeny and comparative genomics of the fungal order Sordariales.</title>
        <authorList>
            <person name="Hensen N."/>
            <person name="Bonometti L."/>
            <person name="Westerberg I."/>
            <person name="Brannstrom I.O."/>
            <person name="Guillou S."/>
            <person name="Cros-Aarteil S."/>
            <person name="Calhoun S."/>
            <person name="Haridas S."/>
            <person name="Kuo A."/>
            <person name="Mondo S."/>
            <person name="Pangilinan J."/>
            <person name="Riley R."/>
            <person name="LaButti K."/>
            <person name="Andreopoulos B."/>
            <person name="Lipzen A."/>
            <person name="Chen C."/>
            <person name="Yan M."/>
            <person name="Daum C."/>
            <person name="Ng V."/>
            <person name="Clum A."/>
            <person name="Steindorff A."/>
            <person name="Ohm R.A."/>
            <person name="Martin F."/>
            <person name="Silar P."/>
            <person name="Natvig D.O."/>
            <person name="Lalanne C."/>
            <person name="Gautier V."/>
            <person name="Ament-Velasquez S.L."/>
            <person name="Kruys A."/>
            <person name="Hutchinson M.I."/>
            <person name="Powell A.J."/>
            <person name="Barry K."/>
            <person name="Miller A.N."/>
            <person name="Grigoriev I.V."/>
            <person name="Debuchy R."/>
            <person name="Gladieux P."/>
            <person name="Hiltunen Thoren M."/>
            <person name="Johannesson H."/>
        </authorList>
    </citation>
    <scope>NUCLEOTIDE SEQUENCE [LARGE SCALE GENOMIC DNA]</scope>
    <source>
        <strain evidence="10">CBS 284.82</strain>
    </source>
</reference>
<evidence type="ECO:0000256" key="6">
    <source>
        <dbReference type="SAM" id="MobiDB-lite"/>
    </source>
</evidence>
<feature type="transmembrane region" description="Helical" evidence="7">
    <location>
        <begin position="395"/>
        <end position="414"/>
    </location>
</feature>
<feature type="transmembrane region" description="Helical" evidence="7">
    <location>
        <begin position="258"/>
        <end position="280"/>
    </location>
</feature>
<protein>
    <submittedName>
        <fullName evidence="9">Major facilitator superfamily domain-containing protein</fullName>
    </submittedName>
</protein>
<feature type="transmembrane region" description="Helical" evidence="7">
    <location>
        <begin position="228"/>
        <end position="252"/>
    </location>
</feature>
<dbReference type="EMBL" id="MU854564">
    <property type="protein sequence ID" value="KAK4032914.1"/>
    <property type="molecule type" value="Genomic_DNA"/>
</dbReference>
<feature type="transmembrane region" description="Helical" evidence="7">
    <location>
        <begin position="499"/>
        <end position="522"/>
    </location>
</feature>
<feature type="region of interest" description="Disordered" evidence="6">
    <location>
        <begin position="83"/>
        <end position="104"/>
    </location>
</feature>
<dbReference type="PROSITE" id="PS50850">
    <property type="entry name" value="MFS"/>
    <property type="match status" value="1"/>
</dbReference>
<keyword evidence="4 7" id="KW-1133">Transmembrane helix</keyword>